<dbReference type="GO" id="GO:0016887">
    <property type="term" value="F:ATP hydrolysis activity"/>
    <property type="evidence" value="ECO:0007669"/>
    <property type="project" value="InterPro"/>
</dbReference>
<evidence type="ECO:0000256" key="2">
    <source>
        <dbReference type="ARBA" id="ARBA00005417"/>
    </source>
</evidence>
<reference evidence="11" key="1">
    <citation type="journal article" date="2015" name="Nature">
        <title>Complex archaea that bridge the gap between prokaryotes and eukaryotes.</title>
        <authorList>
            <person name="Spang A."/>
            <person name="Saw J.H."/>
            <person name="Jorgensen S.L."/>
            <person name="Zaremba-Niedzwiedzka K."/>
            <person name="Martijn J."/>
            <person name="Lind A.E."/>
            <person name="van Eijk R."/>
            <person name="Schleper C."/>
            <person name="Guy L."/>
            <person name="Ettema T.J."/>
        </authorList>
    </citation>
    <scope>NUCLEOTIDE SEQUENCE</scope>
</reference>
<dbReference type="FunFam" id="3.40.50.300:FF:000056">
    <property type="entry name" value="Cell division ATP-binding protein FtsE"/>
    <property type="match status" value="1"/>
</dbReference>
<evidence type="ECO:0000259" key="10">
    <source>
        <dbReference type="PROSITE" id="PS50893"/>
    </source>
</evidence>
<keyword evidence="6" id="KW-0547">Nucleotide-binding</keyword>
<dbReference type="Gene3D" id="3.40.50.300">
    <property type="entry name" value="P-loop containing nucleotide triphosphate hydrolases"/>
    <property type="match status" value="1"/>
</dbReference>
<keyword evidence="8" id="KW-0472">Membrane</keyword>
<keyword evidence="5" id="KW-0132">Cell division</keyword>
<dbReference type="NCBIfam" id="TIGR02673">
    <property type="entry name" value="FtsE"/>
    <property type="match status" value="1"/>
</dbReference>
<evidence type="ECO:0000256" key="1">
    <source>
        <dbReference type="ARBA" id="ARBA00004202"/>
    </source>
</evidence>
<dbReference type="GO" id="GO:0051301">
    <property type="term" value="P:cell division"/>
    <property type="evidence" value="ECO:0007669"/>
    <property type="project" value="UniProtKB-KW"/>
</dbReference>
<dbReference type="InterPro" id="IPR015854">
    <property type="entry name" value="ABC_transpr_LolD-like"/>
</dbReference>
<dbReference type="Pfam" id="PF00005">
    <property type="entry name" value="ABC_tran"/>
    <property type="match status" value="1"/>
</dbReference>
<keyword evidence="9" id="KW-0131">Cell cycle</keyword>
<protein>
    <recommendedName>
        <fullName evidence="3">Cell division ATP-binding protein FtsE</fullName>
    </recommendedName>
</protein>
<comment type="similarity">
    <text evidence="2">Belongs to the ABC transporter superfamily.</text>
</comment>
<proteinExistence type="inferred from homology"/>
<dbReference type="AlphaFoldDB" id="A0A0F9K1U4"/>
<comment type="subcellular location">
    <subcellularLocation>
        <location evidence="1">Cell membrane</location>
        <topology evidence="1">Peripheral membrane protein</topology>
    </subcellularLocation>
</comment>
<dbReference type="PROSITE" id="PS00211">
    <property type="entry name" value="ABC_TRANSPORTER_1"/>
    <property type="match status" value="1"/>
</dbReference>
<dbReference type="GO" id="GO:0022857">
    <property type="term" value="F:transmembrane transporter activity"/>
    <property type="evidence" value="ECO:0007669"/>
    <property type="project" value="TreeGrafter"/>
</dbReference>
<dbReference type="InterPro" id="IPR003439">
    <property type="entry name" value="ABC_transporter-like_ATP-bd"/>
</dbReference>
<evidence type="ECO:0000313" key="11">
    <source>
        <dbReference type="EMBL" id="KKM16073.1"/>
    </source>
</evidence>
<evidence type="ECO:0000256" key="4">
    <source>
        <dbReference type="ARBA" id="ARBA00022475"/>
    </source>
</evidence>
<dbReference type="SUPFAM" id="SSF52540">
    <property type="entry name" value="P-loop containing nucleoside triphosphate hydrolases"/>
    <property type="match status" value="1"/>
</dbReference>
<evidence type="ECO:0000256" key="8">
    <source>
        <dbReference type="ARBA" id="ARBA00023136"/>
    </source>
</evidence>
<gene>
    <name evidence="11" type="ORF">LCGC14_1689570</name>
</gene>
<dbReference type="InterPro" id="IPR005286">
    <property type="entry name" value="Cell_div_FtsE"/>
</dbReference>
<accession>A0A0F9K1U4</accession>
<evidence type="ECO:0000256" key="3">
    <source>
        <dbReference type="ARBA" id="ARBA00020019"/>
    </source>
</evidence>
<keyword evidence="4" id="KW-1003">Cell membrane</keyword>
<comment type="caution">
    <text evidence="11">The sequence shown here is derived from an EMBL/GenBank/DDBJ whole genome shotgun (WGS) entry which is preliminary data.</text>
</comment>
<dbReference type="GO" id="GO:0005886">
    <property type="term" value="C:plasma membrane"/>
    <property type="evidence" value="ECO:0007669"/>
    <property type="project" value="UniProtKB-SubCell"/>
</dbReference>
<dbReference type="PANTHER" id="PTHR24220">
    <property type="entry name" value="IMPORT ATP-BINDING PROTEIN"/>
    <property type="match status" value="1"/>
</dbReference>
<dbReference type="SMART" id="SM00382">
    <property type="entry name" value="AAA"/>
    <property type="match status" value="1"/>
</dbReference>
<evidence type="ECO:0000256" key="6">
    <source>
        <dbReference type="ARBA" id="ARBA00022741"/>
    </source>
</evidence>
<dbReference type="InterPro" id="IPR027417">
    <property type="entry name" value="P-loop_NTPase"/>
</dbReference>
<dbReference type="PANTHER" id="PTHR24220:SF470">
    <property type="entry name" value="CELL DIVISION ATP-BINDING PROTEIN FTSE"/>
    <property type="match status" value="1"/>
</dbReference>
<name>A0A0F9K1U4_9ZZZZ</name>
<dbReference type="GO" id="GO:0005524">
    <property type="term" value="F:ATP binding"/>
    <property type="evidence" value="ECO:0007669"/>
    <property type="project" value="UniProtKB-KW"/>
</dbReference>
<evidence type="ECO:0000256" key="9">
    <source>
        <dbReference type="ARBA" id="ARBA00023306"/>
    </source>
</evidence>
<keyword evidence="7" id="KW-0067">ATP-binding</keyword>
<dbReference type="InterPro" id="IPR003593">
    <property type="entry name" value="AAA+_ATPase"/>
</dbReference>
<dbReference type="InterPro" id="IPR017871">
    <property type="entry name" value="ABC_transporter-like_CS"/>
</dbReference>
<dbReference type="PROSITE" id="PS50893">
    <property type="entry name" value="ABC_TRANSPORTER_2"/>
    <property type="match status" value="1"/>
</dbReference>
<dbReference type="EMBL" id="LAZR01014759">
    <property type="protein sequence ID" value="KKM16073.1"/>
    <property type="molecule type" value="Genomic_DNA"/>
</dbReference>
<organism evidence="11">
    <name type="scientific">marine sediment metagenome</name>
    <dbReference type="NCBI Taxonomy" id="412755"/>
    <lineage>
        <taxon>unclassified sequences</taxon>
        <taxon>metagenomes</taxon>
        <taxon>ecological metagenomes</taxon>
    </lineage>
</organism>
<sequence length="221" mass="24947">MVRFENVTKSYDDDSPILKNISFQIRRGEMAYITGPSGAGKTTLLKLISLEEWAEEGAVYVDGEDVEEIPEVEVPHYRRKIGIVFQDFKLLYNRTVFENVALTLRVRKDHEQFIKTQVHETLKMVSLRHKADSMPMTLSGGEQQRVAIARAIIAEPTLLLADEPTGNLDPDTSAGIIRIFKEINARGTTVLHATHDRNLFRGSGYRVFRIEGGTMTLEEGI</sequence>
<evidence type="ECO:0000256" key="7">
    <source>
        <dbReference type="ARBA" id="ARBA00022840"/>
    </source>
</evidence>
<feature type="domain" description="ABC transporter" evidence="10">
    <location>
        <begin position="2"/>
        <end position="221"/>
    </location>
</feature>
<evidence type="ECO:0000256" key="5">
    <source>
        <dbReference type="ARBA" id="ARBA00022618"/>
    </source>
</evidence>